<organism evidence="2">
    <name type="scientific">Haptolina brevifila</name>
    <dbReference type="NCBI Taxonomy" id="156173"/>
    <lineage>
        <taxon>Eukaryota</taxon>
        <taxon>Haptista</taxon>
        <taxon>Haptophyta</taxon>
        <taxon>Prymnesiophyceae</taxon>
        <taxon>Prymnesiales</taxon>
        <taxon>Prymnesiaceae</taxon>
        <taxon>Haptolina</taxon>
    </lineage>
</organism>
<feature type="region of interest" description="Disordered" evidence="1">
    <location>
        <begin position="77"/>
        <end position="109"/>
    </location>
</feature>
<protein>
    <submittedName>
        <fullName evidence="2">Uncharacterized protein</fullName>
    </submittedName>
</protein>
<dbReference type="EMBL" id="HBGU01020420">
    <property type="protein sequence ID" value="CAD9433937.1"/>
    <property type="molecule type" value="Transcribed_RNA"/>
</dbReference>
<gene>
    <name evidence="2" type="ORF">CBRE1094_LOCUS11162</name>
</gene>
<dbReference type="AlphaFoldDB" id="A0A7S2G5P8"/>
<evidence type="ECO:0000256" key="1">
    <source>
        <dbReference type="SAM" id="MobiDB-lite"/>
    </source>
</evidence>
<proteinExistence type="predicted"/>
<name>A0A7S2G5P8_9EUKA</name>
<sequence>MELLGYSGAVQRAAAARSIAGLRPGSAAASASDPRDALGGKELLGSQFGSQPIFNPVLGGWTPSERIGASHRAKLRAVGATNKRPSSVPQGRPAPASRPQRPYMPPRVERRQYDTLYEDYKAPDGSQDPTRRDVWRLNMQMEADLNVMPSDWSLSSQMNDPRPNGVSIFDARFINTPVGRARAGRSMAWDPRGIASAGKTEKMKSIDAAAIAKDYEDETDSSRGNFGSAHMAGGRFYEEAVKSYFGRAYSSAGKAKLALAAGANFTDDY</sequence>
<accession>A0A7S2G5P8</accession>
<evidence type="ECO:0000313" key="2">
    <source>
        <dbReference type="EMBL" id="CAD9433937.1"/>
    </source>
</evidence>
<reference evidence="2" key="1">
    <citation type="submission" date="2021-01" db="EMBL/GenBank/DDBJ databases">
        <authorList>
            <person name="Corre E."/>
            <person name="Pelletier E."/>
            <person name="Niang G."/>
            <person name="Scheremetjew M."/>
            <person name="Finn R."/>
            <person name="Kale V."/>
            <person name="Holt S."/>
            <person name="Cochrane G."/>
            <person name="Meng A."/>
            <person name="Brown T."/>
            <person name="Cohen L."/>
        </authorList>
    </citation>
    <scope>NUCLEOTIDE SEQUENCE</scope>
    <source>
        <strain evidence="2">UTEX LB 985</strain>
    </source>
</reference>
<feature type="region of interest" description="Disordered" evidence="1">
    <location>
        <begin position="21"/>
        <end position="41"/>
    </location>
</feature>
<feature type="compositionally biased region" description="Low complexity" evidence="1">
    <location>
        <begin position="21"/>
        <end position="32"/>
    </location>
</feature>